<keyword evidence="1" id="KW-1133">Transmembrane helix</keyword>
<feature type="transmembrane region" description="Helical" evidence="1">
    <location>
        <begin position="58"/>
        <end position="80"/>
    </location>
</feature>
<feature type="transmembrane region" description="Helical" evidence="1">
    <location>
        <begin position="101"/>
        <end position="129"/>
    </location>
</feature>
<dbReference type="RefSeq" id="WP_368392690.1">
    <property type="nucleotide sequence ID" value="NZ_JBFRYC010000012.1"/>
</dbReference>
<evidence type="ECO:0000313" key="3">
    <source>
        <dbReference type="EMBL" id="MEX1663097.1"/>
    </source>
</evidence>
<dbReference type="Proteomes" id="UP001557465">
    <property type="component" value="Unassembled WGS sequence"/>
</dbReference>
<keyword evidence="1" id="KW-0472">Membrane</keyword>
<organism evidence="3 4">
    <name type="scientific">Thioclava arctica</name>
    <dbReference type="NCBI Taxonomy" id="3238301"/>
    <lineage>
        <taxon>Bacteria</taxon>
        <taxon>Pseudomonadati</taxon>
        <taxon>Pseudomonadota</taxon>
        <taxon>Alphaproteobacteria</taxon>
        <taxon>Rhodobacterales</taxon>
        <taxon>Paracoccaceae</taxon>
        <taxon>Thioclava</taxon>
    </lineage>
</organism>
<keyword evidence="1" id="KW-0812">Transmembrane</keyword>
<feature type="domain" description="DUF1468" evidence="2">
    <location>
        <begin position="25"/>
        <end position="162"/>
    </location>
</feature>
<feature type="transmembrane region" description="Helical" evidence="1">
    <location>
        <begin position="135"/>
        <end position="153"/>
    </location>
</feature>
<name>A0ABV3TNF7_9RHOB</name>
<comment type="caution">
    <text evidence="3">The sequence shown here is derived from an EMBL/GenBank/DDBJ whole genome shotgun (WGS) entry which is preliminary data.</text>
</comment>
<reference evidence="3 4" key="1">
    <citation type="journal article" date="2011" name="Int. J. Syst. Evol. Microbiol.">
        <title>Zhongshania antarctica gen. nov., sp. nov. and Zhongshania guokunii sp. nov., gammaproteobacteria respectively isolated from coastal attached (fast) ice and surface seawater of the Antarctic.</title>
        <authorList>
            <person name="Li H.J."/>
            <person name="Zhang X.Y."/>
            <person name="Chen C.X."/>
            <person name="Zhang Y.J."/>
            <person name="Gao Z.M."/>
            <person name="Yu Y."/>
            <person name="Chen X.L."/>
            <person name="Chen B."/>
            <person name="Zhang Y.Z."/>
        </authorList>
    </citation>
    <scope>NUCLEOTIDE SEQUENCE [LARGE SCALE GENOMIC DNA]</scope>
    <source>
        <strain evidence="3 4">15-R06ZXC-3</strain>
    </source>
</reference>
<sequence length="182" mass="21096">MTRVIRTKNFQELFKRYRRPGDLAFATLFFALSVGLLICLPSQTEWVKRSKTVAQPAFWPMIAIALMVVFSMFHLLGSLVSERIEGRWKEVWQWIRSLEYALWFMVYVTLVPLIGYLPATVAFTCALALRLGYRGWRWMLICTAFSIVVVVLFKSFLHVKIPAGLIYEAAPAPFRAILMTYF</sequence>
<accession>A0ABV3TNF7</accession>
<dbReference type="InterPro" id="IPR009936">
    <property type="entry name" value="DUF1468"/>
</dbReference>
<gene>
    <name evidence="3" type="ORF">AB4874_15805</name>
</gene>
<keyword evidence="4" id="KW-1185">Reference proteome</keyword>
<feature type="transmembrane region" description="Helical" evidence="1">
    <location>
        <begin position="21"/>
        <end position="38"/>
    </location>
</feature>
<evidence type="ECO:0000313" key="4">
    <source>
        <dbReference type="Proteomes" id="UP001557465"/>
    </source>
</evidence>
<evidence type="ECO:0000259" key="2">
    <source>
        <dbReference type="Pfam" id="PF07331"/>
    </source>
</evidence>
<proteinExistence type="predicted"/>
<dbReference type="Pfam" id="PF07331">
    <property type="entry name" value="TctB"/>
    <property type="match status" value="1"/>
</dbReference>
<protein>
    <submittedName>
        <fullName evidence="3">Tripartite tricarboxylate transporter TctB family protein</fullName>
    </submittedName>
</protein>
<evidence type="ECO:0000256" key="1">
    <source>
        <dbReference type="SAM" id="Phobius"/>
    </source>
</evidence>
<dbReference type="EMBL" id="JBFRYC010000012">
    <property type="protein sequence ID" value="MEX1663097.1"/>
    <property type="molecule type" value="Genomic_DNA"/>
</dbReference>